<feature type="transmembrane region" description="Helical" evidence="9">
    <location>
        <begin position="72"/>
        <end position="93"/>
    </location>
</feature>
<evidence type="ECO:0000256" key="7">
    <source>
        <dbReference type="ARBA" id="ARBA00022989"/>
    </source>
</evidence>
<keyword evidence="7 9" id="KW-1133">Transmembrane helix</keyword>
<dbReference type="PROSITE" id="PS51012">
    <property type="entry name" value="ABC_TM2"/>
    <property type="match status" value="1"/>
</dbReference>
<evidence type="ECO:0000256" key="2">
    <source>
        <dbReference type="ARBA" id="ARBA00007783"/>
    </source>
</evidence>
<evidence type="ECO:0000256" key="5">
    <source>
        <dbReference type="ARBA" id="ARBA00022519"/>
    </source>
</evidence>
<evidence type="ECO:0000313" key="12">
    <source>
        <dbReference type="Proteomes" id="UP001425155"/>
    </source>
</evidence>
<keyword evidence="5" id="KW-0997">Cell inner membrane</keyword>
<keyword evidence="6 9" id="KW-0812">Transmembrane</keyword>
<evidence type="ECO:0000313" key="11">
    <source>
        <dbReference type="EMBL" id="MEN1946566.1"/>
    </source>
</evidence>
<dbReference type="EMBL" id="JBCLVG010000001">
    <property type="protein sequence ID" value="MEN1946566.1"/>
    <property type="molecule type" value="Genomic_DNA"/>
</dbReference>
<reference evidence="11 12" key="1">
    <citation type="submission" date="2024-03" db="EMBL/GenBank/DDBJ databases">
        <title>YIM 134122 draft genome.</title>
        <authorList>
            <person name="Zuo S."/>
            <person name="Xiong L."/>
        </authorList>
    </citation>
    <scope>NUCLEOTIDE SEQUENCE [LARGE SCALE GENOMIC DNA]</scope>
    <source>
        <strain evidence="11 12">YIM 134122</strain>
    </source>
</reference>
<comment type="subcellular location">
    <subcellularLocation>
        <location evidence="1">Cell inner membrane</location>
        <topology evidence="1">Multi-pass membrane protein</topology>
    </subcellularLocation>
    <subcellularLocation>
        <location evidence="9">Cell membrane</location>
        <topology evidence="9">Multi-pass membrane protein</topology>
    </subcellularLocation>
</comment>
<organism evidence="11 12">
    <name type="scientific">Leifsonia stereocauli</name>
    <dbReference type="NCBI Taxonomy" id="3134136"/>
    <lineage>
        <taxon>Bacteria</taxon>
        <taxon>Bacillati</taxon>
        <taxon>Actinomycetota</taxon>
        <taxon>Actinomycetes</taxon>
        <taxon>Micrococcales</taxon>
        <taxon>Microbacteriaceae</taxon>
        <taxon>Leifsonia</taxon>
    </lineage>
</organism>
<comment type="similarity">
    <text evidence="2 9">Belongs to the ABC-2 integral membrane protein family.</text>
</comment>
<evidence type="ECO:0000256" key="3">
    <source>
        <dbReference type="ARBA" id="ARBA00022448"/>
    </source>
</evidence>
<feature type="transmembrane region" description="Helical" evidence="9">
    <location>
        <begin position="28"/>
        <end position="52"/>
    </location>
</feature>
<name>A0ABU9W3K9_9MICO</name>
<dbReference type="PANTHER" id="PTHR30413">
    <property type="entry name" value="INNER MEMBRANE TRANSPORT PERMEASE"/>
    <property type="match status" value="1"/>
</dbReference>
<sequence>MRNSRELFINMAQREIKGKYKRTILGQLWSLINPLAAMVIYTIVFGFILRVNPLPGDPSGLDVFPLWLLSGLLPWTFFTAVVTGGMGTLLSHAGLIKKVYFPRMVLVFSTAAAAAYNWAFEMVVLVVALMIFGSFVLPWLPLVIVFMAVLAAFAVGLALMLSIANVFFRDTQYLMSIVLQMWMYLTPIIYPIQLVSSQSDAIGPLFGDVTILSLYRLNPMERFVSVFRNLLYDNRMPLVNDMLFCVVAAIISLVVGYLVFSRHSRKLAELL</sequence>
<dbReference type="PANTHER" id="PTHR30413:SF8">
    <property type="entry name" value="TRANSPORT PERMEASE PROTEIN"/>
    <property type="match status" value="1"/>
</dbReference>
<feature type="transmembrane region" description="Helical" evidence="9">
    <location>
        <begin position="238"/>
        <end position="260"/>
    </location>
</feature>
<evidence type="ECO:0000256" key="4">
    <source>
        <dbReference type="ARBA" id="ARBA00022475"/>
    </source>
</evidence>
<proteinExistence type="inferred from homology"/>
<keyword evidence="8 9" id="KW-0472">Membrane</keyword>
<evidence type="ECO:0000256" key="9">
    <source>
        <dbReference type="RuleBase" id="RU361157"/>
    </source>
</evidence>
<keyword evidence="12" id="KW-1185">Reference proteome</keyword>
<evidence type="ECO:0000256" key="1">
    <source>
        <dbReference type="ARBA" id="ARBA00004429"/>
    </source>
</evidence>
<protein>
    <recommendedName>
        <fullName evidence="9">Transport permease protein</fullName>
    </recommendedName>
</protein>
<gene>
    <name evidence="11" type="ORF">WJX64_08415</name>
</gene>
<feature type="transmembrane region" description="Helical" evidence="9">
    <location>
        <begin position="139"/>
        <end position="161"/>
    </location>
</feature>
<evidence type="ECO:0000256" key="8">
    <source>
        <dbReference type="ARBA" id="ARBA00023136"/>
    </source>
</evidence>
<feature type="domain" description="ABC transmembrane type-2" evidence="10">
    <location>
        <begin position="25"/>
        <end position="263"/>
    </location>
</feature>
<feature type="transmembrane region" description="Helical" evidence="9">
    <location>
        <begin position="173"/>
        <end position="195"/>
    </location>
</feature>
<keyword evidence="3 9" id="KW-0813">Transport</keyword>
<dbReference type="Pfam" id="PF01061">
    <property type="entry name" value="ABC2_membrane"/>
    <property type="match status" value="1"/>
</dbReference>
<feature type="transmembrane region" description="Helical" evidence="9">
    <location>
        <begin position="105"/>
        <end position="133"/>
    </location>
</feature>
<keyword evidence="4 9" id="KW-1003">Cell membrane</keyword>
<dbReference type="InterPro" id="IPR047817">
    <property type="entry name" value="ABC2_TM_bact-type"/>
</dbReference>
<evidence type="ECO:0000256" key="6">
    <source>
        <dbReference type="ARBA" id="ARBA00022692"/>
    </source>
</evidence>
<dbReference type="InterPro" id="IPR013525">
    <property type="entry name" value="ABC2_TM"/>
</dbReference>
<dbReference type="RefSeq" id="WP_342113002.1">
    <property type="nucleotide sequence ID" value="NZ_JBCAUN010000001.1"/>
</dbReference>
<accession>A0ABU9W3K9</accession>
<dbReference type="Proteomes" id="UP001425155">
    <property type="component" value="Unassembled WGS sequence"/>
</dbReference>
<evidence type="ECO:0000259" key="10">
    <source>
        <dbReference type="PROSITE" id="PS51012"/>
    </source>
</evidence>
<comment type="caution">
    <text evidence="11">The sequence shown here is derived from an EMBL/GenBank/DDBJ whole genome shotgun (WGS) entry which is preliminary data.</text>
</comment>